<evidence type="ECO:0000256" key="1">
    <source>
        <dbReference type="SAM" id="Phobius"/>
    </source>
</evidence>
<keyword evidence="1" id="KW-1133">Transmembrane helix</keyword>
<evidence type="ECO:0000313" key="2">
    <source>
        <dbReference type="EMBL" id="RQM36431.1"/>
    </source>
</evidence>
<dbReference type="OrthoDB" id="8687364at2"/>
<dbReference type="Proteomes" id="UP000279457">
    <property type="component" value="Unassembled WGS sequence"/>
</dbReference>
<feature type="transmembrane region" description="Helical" evidence="1">
    <location>
        <begin position="6"/>
        <end position="25"/>
    </location>
</feature>
<organism evidence="2 3">
    <name type="scientific">Erwinia psidii</name>
    <dbReference type="NCBI Taxonomy" id="69224"/>
    <lineage>
        <taxon>Bacteria</taxon>
        <taxon>Pseudomonadati</taxon>
        <taxon>Pseudomonadota</taxon>
        <taxon>Gammaproteobacteria</taxon>
        <taxon>Enterobacterales</taxon>
        <taxon>Erwiniaceae</taxon>
        <taxon>Erwinia</taxon>
    </lineage>
</organism>
<keyword evidence="3" id="KW-1185">Reference proteome</keyword>
<reference evidence="2 3" key="1">
    <citation type="submission" date="2018-10" db="EMBL/GenBank/DDBJ databases">
        <title>Draft genome sequence for the type isolate of Erwinia psidii, agent causal of bacterial blight in guava (Psidium guajava) and wilt and die-back of Eucalyptus spp.</title>
        <authorList>
            <person name="Hermenegildo P.S."/>
            <person name="Santos S.A."/>
            <person name="Guimaraes L.M.S."/>
            <person name="Vidigal P.M.P."/>
            <person name="Pereira I.C."/>
            <person name="Badel J.L."/>
            <person name="Alfenas-Zerbini P."/>
            <person name="Ferreira M.A.S.V."/>
            <person name="Alfenas A.C."/>
        </authorList>
    </citation>
    <scope>NUCLEOTIDE SEQUENCE [LARGE SCALE GENOMIC DNA]</scope>
    <source>
        <strain evidence="2 3">IBSBF 435</strain>
    </source>
</reference>
<feature type="transmembrane region" description="Helical" evidence="1">
    <location>
        <begin position="46"/>
        <end position="67"/>
    </location>
</feature>
<protein>
    <submittedName>
        <fullName evidence="2">AzlD domain-containing protein</fullName>
    </submittedName>
</protein>
<comment type="caution">
    <text evidence="2">The sequence shown here is derived from an EMBL/GenBank/DDBJ whole genome shotgun (WGS) entry which is preliminary data.</text>
</comment>
<dbReference type="RefSeq" id="WP_124234812.1">
    <property type="nucleotide sequence ID" value="NZ_RHHM01000023.1"/>
</dbReference>
<gene>
    <name evidence="2" type="ORF">EB241_20420</name>
</gene>
<dbReference type="Pfam" id="PF05437">
    <property type="entry name" value="AzlD"/>
    <property type="match status" value="1"/>
</dbReference>
<sequence>MTMPYDEGWMAVIAMGVVTWLLRSLPFMLNKRVRADDNRADHGSPVFAALGPSLLAAIMIVTLIPGMQQAMSIGYGRTLCYVAGILMTLGALRVTKNPGIAVIVGVGIYGMGLWFLVP</sequence>
<evidence type="ECO:0000313" key="3">
    <source>
        <dbReference type="Proteomes" id="UP000279457"/>
    </source>
</evidence>
<keyword evidence="1" id="KW-0812">Transmembrane</keyword>
<proteinExistence type="predicted"/>
<accession>A0A3N6SCW4</accession>
<keyword evidence="1" id="KW-0472">Membrane</keyword>
<feature type="transmembrane region" description="Helical" evidence="1">
    <location>
        <begin position="73"/>
        <end position="92"/>
    </location>
</feature>
<feature type="transmembrane region" description="Helical" evidence="1">
    <location>
        <begin position="99"/>
        <end position="117"/>
    </location>
</feature>
<dbReference type="EMBL" id="RHHM01000023">
    <property type="protein sequence ID" value="RQM36431.1"/>
    <property type="molecule type" value="Genomic_DNA"/>
</dbReference>
<dbReference type="AlphaFoldDB" id="A0A3N6SCW4"/>
<dbReference type="InterPro" id="IPR008407">
    <property type="entry name" value="Brnchd-chn_aa_trnsp_AzlD"/>
</dbReference>
<name>A0A3N6SCW4_9GAMM</name>